<reference evidence="1 2" key="1">
    <citation type="submission" date="2020-08" db="EMBL/GenBank/DDBJ databases">
        <title>Genomic Encyclopedia of Type Strains, Phase IV (KMG-IV): sequencing the most valuable type-strain genomes for metagenomic binning, comparative biology and taxonomic classification.</title>
        <authorList>
            <person name="Goeker M."/>
        </authorList>
    </citation>
    <scope>NUCLEOTIDE SEQUENCE [LARGE SCALE GENOMIC DNA]</scope>
    <source>
        <strain evidence="1 2">DSM 15743</strain>
    </source>
</reference>
<gene>
    <name evidence="1" type="ORF">GGR34_002791</name>
</gene>
<evidence type="ECO:0000313" key="2">
    <source>
        <dbReference type="Proteomes" id="UP000519439"/>
    </source>
</evidence>
<keyword evidence="2" id="KW-1185">Reference proteome</keyword>
<sequence length="90" mass="10547">MAHLKRNNYKELYAKTPGIDAMMREVMQRLGDIDFAYAVEVEKVQNGTSHPRLKPAIEARIRSAHHDRREPYVELLTALKLRQQRLAFLM</sequence>
<evidence type="ECO:0000313" key="1">
    <source>
        <dbReference type="EMBL" id="MBB4041128.1"/>
    </source>
</evidence>
<dbReference type="AlphaFoldDB" id="A0A7W6N8D6"/>
<name>A0A7W6N8D6_9HYPH</name>
<protein>
    <recommendedName>
        <fullName evidence="3">Transposase</fullName>
    </recommendedName>
</protein>
<dbReference type="EMBL" id="JACIDC010000009">
    <property type="protein sequence ID" value="MBB4041128.1"/>
    <property type="molecule type" value="Genomic_DNA"/>
</dbReference>
<accession>A0A7W6N8D6</accession>
<proteinExistence type="predicted"/>
<dbReference type="RefSeq" id="WP_027316474.1">
    <property type="nucleotide sequence ID" value="NZ_JACIDC010000009.1"/>
</dbReference>
<dbReference type="Proteomes" id="UP000519439">
    <property type="component" value="Unassembled WGS sequence"/>
</dbReference>
<comment type="caution">
    <text evidence="1">The sequence shown here is derived from an EMBL/GenBank/DDBJ whole genome shotgun (WGS) entry which is preliminary data.</text>
</comment>
<evidence type="ECO:0008006" key="3">
    <source>
        <dbReference type="Google" id="ProtNLM"/>
    </source>
</evidence>
<organism evidence="1 2">
    <name type="scientific">Microvirga flocculans</name>
    <dbReference type="NCBI Taxonomy" id="217168"/>
    <lineage>
        <taxon>Bacteria</taxon>
        <taxon>Pseudomonadati</taxon>
        <taxon>Pseudomonadota</taxon>
        <taxon>Alphaproteobacteria</taxon>
        <taxon>Hyphomicrobiales</taxon>
        <taxon>Methylobacteriaceae</taxon>
        <taxon>Microvirga</taxon>
    </lineage>
</organism>